<evidence type="ECO:0000313" key="2">
    <source>
        <dbReference type="Proteomes" id="UP000234840"/>
    </source>
</evidence>
<dbReference type="AlphaFoldDB" id="A0A2N5PZZ8"/>
<proteinExistence type="predicted"/>
<comment type="caution">
    <text evidence="1">The sequence shown here is derived from an EMBL/GenBank/DDBJ whole genome shotgun (WGS) entry which is preliminary data.</text>
</comment>
<dbReference type="RefSeq" id="WP_101882395.1">
    <property type="nucleotide sequence ID" value="NZ_NIHW01000016.1"/>
</dbReference>
<dbReference type="Proteomes" id="UP000234840">
    <property type="component" value="Unassembled WGS sequence"/>
</dbReference>
<sequence>MRLSRYEQETIINFNEEDDWADVYTHNKKLVERLKRIAADFPEECTFKDKTGYGAYRFTVSKRLVAIHLPRSKSWRENMRNHAKANNWNPLLNGEK</sequence>
<protein>
    <submittedName>
        <fullName evidence="1">Uncharacterized protein</fullName>
    </submittedName>
</protein>
<name>A0A2N5PZZ8_MEDGN</name>
<gene>
    <name evidence="1" type="ORF">CDL20_07620</name>
</gene>
<reference evidence="1 2" key="1">
    <citation type="journal article" date="2017" name="Genome Med.">
        <title>A novel Ruminococcus gnavus clade enriched in inflammatory bowel disease patients.</title>
        <authorList>
            <person name="Hall A.B."/>
            <person name="Yassour M."/>
            <person name="Sauk J."/>
            <person name="Garner A."/>
            <person name="Jiang X."/>
            <person name="Arthur T."/>
            <person name="Lagoudas G.K."/>
            <person name="Vatanen T."/>
            <person name="Fornelos N."/>
            <person name="Wilson R."/>
            <person name="Bertha M."/>
            <person name="Cohen M."/>
            <person name="Garber J."/>
            <person name="Khalili H."/>
            <person name="Gevers D."/>
            <person name="Ananthakrishnan A.N."/>
            <person name="Kugathasan S."/>
            <person name="Lander E.S."/>
            <person name="Blainey P."/>
            <person name="Vlamakis H."/>
            <person name="Xavier R.J."/>
            <person name="Huttenhower C."/>
        </authorList>
    </citation>
    <scope>NUCLEOTIDE SEQUENCE [LARGE SCALE GENOMIC DNA]</scope>
    <source>
        <strain evidence="1 2">RJX1128</strain>
    </source>
</reference>
<dbReference type="EMBL" id="NIHW01000016">
    <property type="protein sequence ID" value="PLT86991.1"/>
    <property type="molecule type" value="Genomic_DNA"/>
</dbReference>
<accession>A0A2N5PZZ8</accession>
<organism evidence="1 2">
    <name type="scientific">Mediterraneibacter gnavus</name>
    <name type="common">Ruminococcus gnavus</name>
    <dbReference type="NCBI Taxonomy" id="33038"/>
    <lineage>
        <taxon>Bacteria</taxon>
        <taxon>Bacillati</taxon>
        <taxon>Bacillota</taxon>
        <taxon>Clostridia</taxon>
        <taxon>Lachnospirales</taxon>
        <taxon>Lachnospiraceae</taxon>
        <taxon>Mediterraneibacter</taxon>
    </lineage>
</organism>
<evidence type="ECO:0000313" key="1">
    <source>
        <dbReference type="EMBL" id="PLT86991.1"/>
    </source>
</evidence>